<dbReference type="OrthoDB" id="8452369at2"/>
<reference evidence="1 2" key="1">
    <citation type="submission" date="2018-10" db="EMBL/GenBank/DDBJ databases">
        <title>Genomic Encyclopedia of Type Strains, Phase IV (KMG-IV): sequencing the most valuable type-strain genomes for metagenomic binning, comparative biology and taxonomic classification.</title>
        <authorList>
            <person name="Goeker M."/>
        </authorList>
    </citation>
    <scope>NUCLEOTIDE SEQUENCE [LARGE SCALE GENOMIC DNA]</scope>
    <source>
        <strain evidence="1 2">DSM 22008</strain>
    </source>
</reference>
<dbReference type="InterPro" id="IPR009679">
    <property type="entry name" value="Phage_186_CII-like"/>
</dbReference>
<gene>
    <name evidence="1" type="ORF">DES40_1748</name>
</gene>
<name>A0A420WDK8_9PROT</name>
<dbReference type="GO" id="GO:0003677">
    <property type="term" value="F:DNA binding"/>
    <property type="evidence" value="ECO:0007669"/>
    <property type="project" value="InterPro"/>
</dbReference>
<dbReference type="Pfam" id="PF06892">
    <property type="entry name" value="Phage_CP76"/>
    <property type="match status" value="1"/>
</dbReference>
<accession>A0A420WDK8</accession>
<evidence type="ECO:0000313" key="1">
    <source>
        <dbReference type="EMBL" id="RKQ68972.1"/>
    </source>
</evidence>
<dbReference type="InParanoid" id="A0A420WDK8"/>
<dbReference type="Proteomes" id="UP000282211">
    <property type="component" value="Unassembled WGS sequence"/>
</dbReference>
<sequence length="163" mass="17405">MRAFSSSTYRGLKTATKALLNSFGPLKCAAPHSRIESLSCLQRFSSQHSDDTARFMPVDVALDLMAASDNTALLTYMADQLGYDLIAQPEVRGCVLSQTADQIAEGGAVIAKLARTIADGKVTADEVSDLKLMTQLDLVINGAALLKAHFRAIADTSQQAGDR</sequence>
<evidence type="ECO:0000313" key="2">
    <source>
        <dbReference type="Proteomes" id="UP000282211"/>
    </source>
</evidence>
<dbReference type="RefSeq" id="WP_121100844.1">
    <property type="nucleotide sequence ID" value="NZ_RBII01000002.1"/>
</dbReference>
<comment type="caution">
    <text evidence="1">The sequence shown here is derived from an EMBL/GenBank/DDBJ whole genome shotgun (WGS) entry which is preliminary data.</text>
</comment>
<organism evidence="1 2">
    <name type="scientific">Litorimonas taeanensis</name>
    <dbReference type="NCBI Taxonomy" id="568099"/>
    <lineage>
        <taxon>Bacteria</taxon>
        <taxon>Pseudomonadati</taxon>
        <taxon>Pseudomonadota</taxon>
        <taxon>Alphaproteobacteria</taxon>
        <taxon>Maricaulales</taxon>
        <taxon>Robiginitomaculaceae</taxon>
    </lineage>
</organism>
<dbReference type="AlphaFoldDB" id="A0A420WDK8"/>
<proteinExistence type="predicted"/>
<keyword evidence="2" id="KW-1185">Reference proteome</keyword>
<dbReference type="EMBL" id="RBII01000002">
    <property type="protein sequence ID" value="RKQ68972.1"/>
    <property type="molecule type" value="Genomic_DNA"/>
</dbReference>
<protein>
    <submittedName>
        <fullName evidence="1">Uncharacterized protein</fullName>
    </submittedName>
</protein>